<comment type="similarity">
    <text evidence="1">Belongs to the sigma-70 factor family. ECF subfamily.</text>
</comment>
<reference evidence="7 8" key="1">
    <citation type="journal article" date="2018" name="Int. J. Syst. Evol. Microbiol.">
        <title>Rubneribacter badeniensis gen. nov., sp. nov. and Enteroscipio rubneri gen. nov., sp. nov., new members of the Eggerthellaceae isolated from human faeces.</title>
        <authorList>
            <person name="Danylec N."/>
            <person name="Gobl A."/>
            <person name="Stoll D.A."/>
            <person name="Hetzer B."/>
            <person name="Kulling S.E."/>
            <person name="Huch M."/>
        </authorList>
    </citation>
    <scope>NUCLEOTIDE SEQUENCE [LARGE SCALE GENOMIC DNA]</scope>
    <source>
        <strain evidence="7 8">ResAG-85</strain>
    </source>
</reference>
<dbReference type="SUPFAM" id="SSF88946">
    <property type="entry name" value="Sigma2 domain of RNA polymerase sigma factors"/>
    <property type="match status" value="1"/>
</dbReference>
<evidence type="ECO:0000256" key="2">
    <source>
        <dbReference type="ARBA" id="ARBA00023015"/>
    </source>
</evidence>
<keyword evidence="4" id="KW-0804">Transcription</keyword>
<name>A0A2K2U2Y1_9ACTN</name>
<keyword evidence="2" id="KW-0805">Transcription regulation</keyword>
<dbReference type="InterPro" id="IPR013324">
    <property type="entry name" value="RNA_pol_sigma_r3/r4-like"/>
</dbReference>
<keyword evidence="8" id="KW-1185">Reference proteome</keyword>
<protein>
    <submittedName>
        <fullName evidence="7">RNA polymerase subunit sigma-24</fullName>
    </submittedName>
</protein>
<feature type="domain" description="RNA polymerase sigma factor 70 region 4 type 2" evidence="6">
    <location>
        <begin position="116"/>
        <end position="167"/>
    </location>
</feature>
<dbReference type="EMBL" id="PPEL01000081">
    <property type="protein sequence ID" value="PNV64612.1"/>
    <property type="molecule type" value="Genomic_DNA"/>
</dbReference>
<dbReference type="SUPFAM" id="SSF88659">
    <property type="entry name" value="Sigma3 and sigma4 domains of RNA polymerase sigma factors"/>
    <property type="match status" value="1"/>
</dbReference>
<accession>A0A2K2U2Y1</accession>
<dbReference type="InterPro" id="IPR036388">
    <property type="entry name" value="WH-like_DNA-bd_sf"/>
</dbReference>
<keyword evidence="3" id="KW-0731">Sigma factor</keyword>
<proteinExistence type="inferred from homology"/>
<evidence type="ECO:0000313" key="8">
    <source>
        <dbReference type="Proteomes" id="UP000236488"/>
    </source>
</evidence>
<evidence type="ECO:0000256" key="3">
    <source>
        <dbReference type="ARBA" id="ARBA00023082"/>
    </source>
</evidence>
<evidence type="ECO:0000259" key="5">
    <source>
        <dbReference type="Pfam" id="PF04542"/>
    </source>
</evidence>
<organism evidence="7 8">
    <name type="scientific">Rubneribacter badeniensis</name>
    <dbReference type="NCBI Taxonomy" id="2070688"/>
    <lineage>
        <taxon>Bacteria</taxon>
        <taxon>Bacillati</taxon>
        <taxon>Actinomycetota</taxon>
        <taxon>Coriobacteriia</taxon>
        <taxon>Eggerthellales</taxon>
        <taxon>Eggerthellaceae</taxon>
        <taxon>Rubneribacter</taxon>
    </lineage>
</organism>
<dbReference type="AlphaFoldDB" id="A0A2K2U2Y1"/>
<dbReference type="GO" id="GO:0003677">
    <property type="term" value="F:DNA binding"/>
    <property type="evidence" value="ECO:0007669"/>
    <property type="project" value="InterPro"/>
</dbReference>
<feature type="domain" description="RNA polymerase sigma-70 region 2" evidence="5">
    <location>
        <begin position="25"/>
        <end position="92"/>
    </location>
</feature>
<evidence type="ECO:0000313" key="7">
    <source>
        <dbReference type="EMBL" id="PNV64612.1"/>
    </source>
</evidence>
<evidence type="ECO:0000256" key="1">
    <source>
        <dbReference type="ARBA" id="ARBA00010641"/>
    </source>
</evidence>
<dbReference type="InterPro" id="IPR013249">
    <property type="entry name" value="RNA_pol_sigma70_r4_t2"/>
</dbReference>
<evidence type="ECO:0000259" key="6">
    <source>
        <dbReference type="Pfam" id="PF08281"/>
    </source>
</evidence>
<dbReference type="GO" id="GO:0006352">
    <property type="term" value="P:DNA-templated transcription initiation"/>
    <property type="evidence" value="ECO:0007669"/>
    <property type="project" value="InterPro"/>
</dbReference>
<dbReference type="InterPro" id="IPR039425">
    <property type="entry name" value="RNA_pol_sigma-70-like"/>
</dbReference>
<dbReference type="RefSeq" id="WP_103263211.1">
    <property type="nucleotide sequence ID" value="NZ_DBEYRC010000110.1"/>
</dbReference>
<dbReference type="InterPro" id="IPR014284">
    <property type="entry name" value="RNA_pol_sigma-70_dom"/>
</dbReference>
<dbReference type="NCBIfam" id="TIGR02937">
    <property type="entry name" value="sigma70-ECF"/>
    <property type="match status" value="1"/>
</dbReference>
<dbReference type="Proteomes" id="UP000236488">
    <property type="component" value="Unassembled WGS sequence"/>
</dbReference>
<dbReference type="GO" id="GO:0016987">
    <property type="term" value="F:sigma factor activity"/>
    <property type="evidence" value="ECO:0007669"/>
    <property type="project" value="UniProtKB-KW"/>
</dbReference>
<gene>
    <name evidence="7" type="ORF">C2L80_11005</name>
</gene>
<dbReference type="Gene3D" id="1.10.10.10">
    <property type="entry name" value="Winged helix-like DNA-binding domain superfamily/Winged helix DNA-binding domain"/>
    <property type="match status" value="1"/>
</dbReference>
<dbReference type="Pfam" id="PF04542">
    <property type="entry name" value="Sigma70_r2"/>
    <property type="match status" value="1"/>
</dbReference>
<comment type="caution">
    <text evidence="7">The sequence shown here is derived from an EMBL/GenBank/DDBJ whole genome shotgun (WGS) entry which is preliminary data.</text>
</comment>
<dbReference type="PANTHER" id="PTHR43133">
    <property type="entry name" value="RNA POLYMERASE ECF-TYPE SIGMA FACTO"/>
    <property type="match status" value="1"/>
</dbReference>
<dbReference type="PANTHER" id="PTHR43133:SF60">
    <property type="entry name" value="RNA POLYMERASE SIGMA FACTOR SIGV"/>
    <property type="match status" value="1"/>
</dbReference>
<dbReference type="InterPro" id="IPR013325">
    <property type="entry name" value="RNA_pol_sigma_r2"/>
</dbReference>
<sequence length="180" mass="20203">MERVQNPVRRRDLRHSHEEEAERAVNAYSDLILRLSYTYLKSTHEAQDICQEVLLKLLCGAGPFESAEHEKAWVVRTTANACKDVLRSARRRRTAPLDAAADALEAPSGPEAPESEVLERVMALPQKYREALYLHYFEGYPIKDVARLTGRSEAAVAAHLSRGRAKLRAQMKGAYCGQGI</sequence>
<dbReference type="InterPro" id="IPR007627">
    <property type="entry name" value="RNA_pol_sigma70_r2"/>
</dbReference>
<dbReference type="Pfam" id="PF08281">
    <property type="entry name" value="Sigma70_r4_2"/>
    <property type="match status" value="1"/>
</dbReference>
<dbReference type="Gene3D" id="1.10.1740.10">
    <property type="match status" value="1"/>
</dbReference>
<evidence type="ECO:0000256" key="4">
    <source>
        <dbReference type="ARBA" id="ARBA00023163"/>
    </source>
</evidence>